<dbReference type="RefSeq" id="WP_011764135.1">
    <property type="nucleotide sequence ID" value="NC_008702.1"/>
</dbReference>
<dbReference type="KEGG" id="aoa:dqs_0411"/>
<dbReference type="Pfam" id="PF07009">
    <property type="entry name" value="NusG_II"/>
    <property type="match status" value="1"/>
</dbReference>
<gene>
    <name evidence="1" type="ordered locus">azo0400</name>
</gene>
<dbReference type="CDD" id="cd09910">
    <property type="entry name" value="NGN-insert_like"/>
    <property type="match status" value="1"/>
</dbReference>
<reference evidence="1 2" key="1">
    <citation type="journal article" date="2006" name="Nat. Biotechnol.">
        <title>Complete genome of the mutualistic, N2-fixing grass endophyte Azoarcus sp. strain BH72.</title>
        <authorList>
            <person name="Krause A."/>
            <person name="Ramakumar A."/>
            <person name="Bartels D."/>
            <person name="Battistoni F."/>
            <person name="Bekel T."/>
            <person name="Boch J."/>
            <person name="Boehm M."/>
            <person name="Friedrich F."/>
            <person name="Hurek T."/>
            <person name="Krause L."/>
            <person name="Linke B."/>
            <person name="McHardy A.C."/>
            <person name="Sarkar A."/>
            <person name="Schneiker S."/>
            <person name="Syed A.A."/>
            <person name="Thauer R."/>
            <person name="Vorhoelter F.-J."/>
            <person name="Weidner S."/>
            <person name="Puehler A."/>
            <person name="Reinhold-Hurek B."/>
            <person name="Kaiser O."/>
            <person name="Goesmann A."/>
        </authorList>
    </citation>
    <scope>NUCLEOTIDE SEQUENCE [LARGE SCALE GENOMIC DNA]</scope>
    <source>
        <strain evidence="1 2">BH72</strain>
    </source>
</reference>
<dbReference type="Gene3D" id="2.60.320.10">
    <property type="entry name" value="N-utilization substance G protein NusG, insert domain"/>
    <property type="match status" value="1"/>
</dbReference>
<evidence type="ECO:0000313" key="2">
    <source>
        <dbReference type="Proteomes" id="UP000002588"/>
    </source>
</evidence>
<organism evidence="1 2">
    <name type="scientific">Azoarcus sp. (strain BH72)</name>
    <dbReference type="NCBI Taxonomy" id="418699"/>
    <lineage>
        <taxon>Bacteria</taxon>
        <taxon>Pseudomonadati</taxon>
        <taxon>Pseudomonadota</taxon>
        <taxon>Betaproteobacteria</taxon>
        <taxon>Rhodocyclales</taxon>
        <taxon>Zoogloeaceae</taxon>
        <taxon>Azoarcus</taxon>
    </lineage>
</organism>
<protein>
    <submittedName>
        <fullName evidence="1">Conserved hypothetical membrane protein</fullName>
    </submittedName>
</protein>
<dbReference type="PROSITE" id="PS51257">
    <property type="entry name" value="PROKAR_LIPOPROTEIN"/>
    <property type="match status" value="1"/>
</dbReference>
<name>A1K2G2_AZOSB</name>
<dbReference type="EMBL" id="AM406670">
    <property type="protein sequence ID" value="CAL93017.1"/>
    <property type="molecule type" value="Genomic_DNA"/>
</dbReference>
<dbReference type="Proteomes" id="UP000002588">
    <property type="component" value="Chromosome"/>
</dbReference>
<proteinExistence type="predicted"/>
<dbReference type="AlphaFoldDB" id="A1K2G2"/>
<accession>A1K2G2</accession>
<sequence length="131" mass="13586">MRLAGDARAWLALLRPGDVLVAALGLLACAGSVVALWRGGAPDGAVIRAGGKVFAEVDLRQPRIIDVPGPIGTTRIEIAPGRARVAADPGPRQYCVRQGWLSRAGAVAICAPNEVSLALTGRGADYDSLNY</sequence>
<keyword evidence="2" id="KW-1185">Reference proteome</keyword>
<evidence type="ECO:0000313" key="1">
    <source>
        <dbReference type="EMBL" id="CAL93017.1"/>
    </source>
</evidence>
<dbReference type="HOGENOM" id="CLU_130936_3_0_4"/>
<dbReference type="InterPro" id="IPR038690">
    <property type="entry name" value="NusG_2_sf"/>
</dbReference>
<dbReference type="KEGG" id="azo:azo0400"/>
<dbReference type="STRING" id="62928.azo0400"/>
<dbReference type="eggNOG" id="COG5341">
    <property type="taxonomic scope" value="Bacteria"/>
</dbReference>